<keyword evidence="2" id="KW-1185">Reference proteome</keyword>
<evidence type="ECO:0000313" key="1">
    <source>
        <dbReference type="EMBL" id="PMD29592.1"/>
    </source>
</evidence>
<evidence type="ECO:0000313" key="2">
    <source>
        <dbReference type="Proteomes" id="UP000235786"/>
    </source>
</evidence>
<dbReference type="Proteomes" id="UP000235786">
    <property type="component" value="Unassembled WGS sequence"/>
</dbReference>
<sequence>MEGSRGAYERSGELRIRLRIFPHSLGTFRAALNCANRVSPDENIFIVVAFLSEQSGTYEFVRVRDNVNVSQGTMRLPPEDVDRMDIFDFLDSGTFEGTRIDMRVPIVPRKPPQTIFYGFWLRTLQPPGYAQSHITILSNCQHTEANYICQQSLDQGNTGIVHIAPGNLIESSKWSDIRWIKFGFTENYCPILWLANDSQSARLGELFARAVSSRRSEVHFQEHNELMKEDLLRSYEGKALTVDPEISHEWPEGKAVILGHPRRGIWELCVPKLGLKISVLLQPYHSPSAPPSASTDGSGSPMRRTRVWVVDITEEVPISAFKNAEETASLPPLRKFICC</sequence>
<accession>A0A2J6QTK0</accession>
<dbReference type="EMBL" id="KZ613973">
    <property type="protein sequence ID" value="PMD29592.1"/>
    <property type="molecule type" value="Genomic_DNA"/>
</dbReference>
<proteinExistence type="predicted"/>
<organism evidence="1 2">
    <name type="scientific">Hyaloscypha variabilis (strain UAMH 11265 / GT02V1 / F)</name>
    <name type="common">Meliniomyces variabilis</name>
    <dbReference type="NCBI Taxonomy" id="1149755"/>
    <lineage>
        <taxon>Eukaryota</taxon>
        <taxon>Fungi</taxon>
        <taxon>Dikarya</taxon>
        <taxon>Ascomycota</taxon>
        <taxon>Pezizomycotina</taxon>
        <taxon>Leotiomycetes</taxon>
        <taxon>Helotiales</taxon>
        <taxon>Hyaloscyphaceae</taxon>
        <taxon>Hyaloscypha</taxon>
        <taxon>Hyaloscypha variabilis</taxon>
    </lineage>
</organism>
<reference evidence="1 2" key="1">
    <citation type="submission" date="2016-04" db="EMBL/GenBank/DDBJ databases">
        <title>A degradative enzymes factory behind the ericoid mycorrhizal symbiosis.</title>
        <authorList>
            <consortium name="DOE Joint Genome Institute"/>
            <person name="Martino E."/>
            <person name="Morin E."/>
            <person name="Grelet G."/>
            <person name="Kuo A."/>
            <person name="Kohler A."/>
            <person name="Daghino S."/>
            <person name="Barry K."/>
            <person name="Choi C."/>
            <person name="Cichocki N."/>
            <person name="Clum A."/>
            <person name="Copeland A."/>
            <person name="Hainaut M."/>
            <person name="Haridas S."/>
            <person name="Labutti K."/>
            <person name="Lindquist E."/>
            <person name="Lipzen A."/>
            <person name="Khouja H.-R."/>
            <person name="Murat C."/>
            <person name="Ohm R."/>
            <person name="Olson A."/>
            <person name="Spatafora J."/>
            <person name="Veneault-Fourrey C."/>
            <person name="Henrissat B."/>
            <person name="Grigoriev I."/>
            <person name="Martin F."/>
            <person name="Perotto S."/>
        </authorList>
    </citation>
    <scope>NUCLEOTIDE SEQUENCE [LARGE SCALE GENOMIC DNA]</scope>
    <source>
        <strain evidence="1 2">F</strain>
    </source>
</reference>
<name>A0A2J6QTK0_HYAVF</name>
<gene>
    <name evidence="1" type="ORF">L207DRAFT_593393</name>
</gene>
<dbReference type="AlphaFoldDB" id="A0A2J6QTK0"/>
<protein>
    <submittedName>
        <fullName evidence="1">Uncharacterized protein</fullName>
    </submittedName>
</protein>